<reference evidence="2 3" key="1">
    <citation type="journal article" date="2008" name="Nat. Biotechnol.">
        <title>Genome sequencing and analysis of the filamentous fungus Penicillium chrysogenum.</title>
        <authorList>
            <person name="van den Berg M.A."/>
            <person name="Albang R."/>
            <person name="Albermann K."/>
            <person name="Badger J.H."/>
            <person name="Daran J.-M."/>
            <person name="Driessen A.J.M."/>
            <person name="Garcia-Estrada C."/>
            <person name="Fedorova N.D."/>
            <person name="Harris D.M."/>
            <person name="Heijne W.H.M."/>
            <person name="Joardar V.S."/>
            <person name="Kiel J.A.K.W."/>
            <person name="Kovalchuk A."/>
            <person name="Martin J.F."/>
            <person name="Nierman W.C."/>
            <person name="Nijland J.G."/>
            <person name="Pronk J.T."/>
            <person name="Roubos J.A."/>
            <person name="van der Klei I.J."/>
            <person name="van Peij N.N.M.E."/>
            <person name="Veenhuis M."/>
            <person name="von Doehren H."/>
            <person name="Wagner C."/>
            <person name="Wortman J.R."/>
            <person name="Bovenberg R.A.L."/>
        </authorList>
    </citation>
    <scope>NUCLEOTIDE SEQUENCE [LARGE SCALE GENOMIC DNA]</scope>
    <source>
        <strain evidence="3">ATCC 28089 / DSM 1075 / NRRL 1951 / Wisconsin 54-1255</strain>
    </source>
</reference>
<feature type="compositionally biased region" description="Basic and acidic residues" evidence="1">
    <location>
        <begin position="38"/>
        <end position="47"/>
    </location>
</feature>
<organism evidence="2 3">
    <name type="scientific">Penicillium rubens (strain ATCC 28089 / DSM 1075 / NRRL 1951 / Wisconsin 54-1255)</name>
    <name type="common">Penicillium chrysogenum</name>
    <dbReference type="NCBI Taxonomy" id="500485"/>
    <lineage>
        <taxon>Eukaryota</taxon>
        <taxon>Fungi</taxon>
        <taxon>Dikarya</taxon>
        <taxon>Ascomycota</taxon>
        <taxon>Pezizomycotina</taxon>
        <taxon>Eurotiomycetes</taxon>
        <taxon>Eurotiomycetidae</taxon>
        <taxon>Eurotiales</taxon>
        <taxon>Aspergillaceae</taxon>
        <taxon>Penicillium</taxon>
        <taxon>Penicillium chrysogenum species complex</taxon>
    </lineage>
</organism>
<dbReference type="VEuPathDB" id="FungiDB:PCH_Pc16g03790"/>
<dbReference type="EMBL" id="AM920431">
    <property type="protein sequence ID" value="CAP93049.1"/>
    <property type="molecule type" value="Genomic_DNA"/>
</dbReference>
<evidence type="ECO:0000256" key="1">
    <source>
        <dbReference type="SAM" id="MobiDB-lite"/>
    </source>
</evidence>
<accession>B6H7Y8</accession>
<dbReference type="AlphaFoldDB" id="B6H7Y8"/>
<evidence type="ECO:0000313" key="2">
    <source>
        <dbReference type="EMBL" id="CAP93049.1"/>
    </source>
</evidence>
<proteinExistence type="predicted"/>
<sequence length="116" mass="12975">MPPSHNSQMPHGIVILIAKEVELVSNRGLGEESDSTAGEEKQKEKKGKEKRKRGRQGIFTLACWNRLEWRLEASPGNTVTDTRIVSGKQTTFRKVWNSLGNMDSTSQNPDVIRAPT</sequence>
<evidence type="ECO:0000313" key="3">
    <source>
        <dbReference type="Proteomes" id="UP000000724"/>
    </source>
</evidence>
<gene>
    <name evidence="2" type="ORF">Pc16g03790</name>
    <name evidence="2" type="ORF">PCH_Pc16g03790</name>
</gene>
<dbReference type="Proteomes" id="UP000000724">
    <property type="component" value="Contig Pc00c16"/>
</dbReference>
<keyword evidence="3" id="KW-1185">Reference proteome</keyword>
<dbReference type="HOGENOM" id="CLU_2097627_0_0_1"/>
<protein>
    <submittedName>
        <fullName evidence="2">Uncharacterized protein</fullName>
    </submittedName>
</protein>
<name>B6H7Y8_PENRW</name>
<feature type="region of interest" description="Disordered" evidence="1">
    <location>
        <begin position="27"/>
        <end position="54"/>
    </location>
</feature>